<accession>A0A9W6LS21</accession>
<keyword evidence="16" id="KW-1185">Reference proteome</keyword>
<dbReference type="Pfam" id="PF02770">
    <property type="entry name" value="Acyl-CoA_dh_M"/>
    <property type="match status" value="1"/>
</dbReference>
<dbReference type="GO" id="GO:0016627">
    <property type="term" value="F:oxidoreductase activity, acting on the CH-CH group of donors"/>
    <property type="evidence" value="ECO:0007669"/>
    <property type="project" value="InterPro"/>
</dbReference>
<comment type="caution">
    <text evidence="15">The sequence shown here is derived from an EMBL/GenBank/DDBJ whole genome shotgun (WGS) entry which is preliminary data.</text>
</comment>
<keyword evidence="5 10" id="KW-0560">Oxidoreductase</keyword>
<evidence type="ECO:0000256" key="7">
    <source>
        <dbReference type="ARBA" id="ARBA00058683"/>
    </source>
</evidence>
<evidence type="ECO:0000256" key="1">
    <source>
        <dbReference type="ARBA" id="ARBA00001974"/>
    </source>
</evidence>
<dbReference type="InterPro" id="IPR037069">
    <property type="entry name" value="AcylCoA_DH/ox_N_sf"/>
</dbReference>
<dbReference type="InterPro" id="IPR052166">
    <property type="entry name" value="Diverse_Acyl-CoA_DH"/>
</dbReference>
<evidence type="ECO:0000259" key="11">
    <source>
        <dbReference type="Pfam" id="PF00441"/>
    </source>
</evidence>
<evidence type="ECO:0000256" key="6">
    <source>
        <dbReference type="ARBA" id="ARBA00051388"/>
    </source>
</evidence>
<evidence type="ECO:0000256" key="4">
    <source>
        <dbReference type="ARBA" id="ARBA00022827"/>
    </source>
</evidence>
<proteinExistence type="inferred from homology"/>
<comment type="function">
    <text evidence="7">Involved in the assimilation of dimethylsulphoniopropionate (DMSP), an important compound in the fixation of carbon in marine phytoplankton, by mediating the conversion of 3-(methylthio)propanoyl-CoA (MMPA-CoA) to 3-(methylthio)acryloyl-CoA (MTA-CoA).</text>
</comment>
<evidence type="ECO:0000313" key="16">
    <source>
        <dbReference type="Proteomes" id="UP001144323"/>
    </source>
</evidence>
<evidence type="ECO:0000256" key="10">
    <source>
        <dbReference type="RuleBase" id="RU362125"/>
    </source>
</evidence>
<protein>
    <recommendedName>
        <fullName evidence="9">3-methylmercaptopropionyl-CoA dehydrogenase</fullName>
        <ecNumber evidence="8">1.3.99.41</ecNumber>
    </recommendedName>
</protein>
<dbReference type="Proteomes" id="UP001144323">
    <property type="component" value="Unassembled WGS sequence"/>
</dbReference>
<organism evidence="15 16">
    <name type="scientific">Methylocystis echinoides</name>
    <dbReference type="NCBI Taxonomy" id="29468"/>
    <lineage>
        <taxon>Bacteria</taxon>
        <taxon>Pseudomonadati</taxon>
        <taxon>Pseudomonadota</taxon>
        <taxon>Alphaproteobacteria</taxon>
        <taxon>Hyphomicrobiales</taxon>
        <taxon>Methylocystaceae</taxon>
        <taxon>Methylocystis</taxon>
    </lineage>
</organism>
<evidence type="ECO:0000259" key="12">
    <source>
        <dbReference type="Pfam" id="PF02770"/>
    </source>
</evidence>
<dbReference type="InterPro" id="IPR006091">
    <property type="entry name" value="Acyl-CoA_Oxase/DH_mid-dom"/>
</dbReference>
<sequence>MTYRTPLQDLIFSLRLAAGREAFDAGGVHADIAGGLAEQTLEEAAKFAEGQLLPLDRIGDRVGSRFTEGAVATPPGWRDAYDQWRAGGWNAIAADPAHGGMGLPALLNAACTEIWNATNIAFALCPLLSHGGIEALESHASDALKATYLARIVSGEWTATMNLTEPQAGSDLALLRTRAERNADGSYRISGQKIFITYGEHDLANNILHLVLARLPDAPPGVKGISLFLAPKFLPDDAGAFTRRNALRCAGIEHKLGIHGSPTCTMIYEDATGFLIGEENNGLACMFTMMNNARLSVGVQGVALAERATQAALAYARERRQGRAPGASDTSAIVEHPDVARMLLTMASLTAAARAICFETAASIDRARRETDPARAMEADERAGLLTPVAKAFSTDIGNEATSLAVQVYGGMGYIEETGVAQLMRDARICAIYEGTNGIQAIDLAGRKLAMSGGAAVRREIADMRAIAAESDYAALAEAVEALAQASVFMAKAMKEAPAQGLAGATPYLRLFALARGGTLLEKGARLACRENDPNAARYETLSHFFAKNIAVAAPGLARMVMEGAASVTEARSVLVG</sequence>
<dbReference type="InterPro" id="IPR036250">
    <property type="entry name" value="AcylCo_DH-like_C"/>
</dbReference>
<dbReference type="SUPFAM" id="SSF56645">
    <property type="entry name" value="Acyl-CoA dehydrogenase NM domain-like"/>
    <property type="match status" value="1"/>
</dbReference>
<feature type="domain" description="Acyl-CoA oxidase/dehydrogenase middle" evidence="12">
    <location>
        <begin position="161"/>
        <end position="270"/>
    </location>
</feature>
<dbReference type="Pfam" id="PF12806">
    <property type="entry name" value="Acyl-CoA_dh_C"/>
    <property type="match status" value="1"/>
</dbReference>
<dbReference type="Pfam" id="PF00441">
    <property type="entry name" value="Acyl-CoA_dh_1"/>
    <property type="match status" value="1"/>
</dbReference>
<comment type="catalytic activity">
    <reaction evidence="6">
        <text>3-(methylsulfanyl)propanoyl-CoA + oxidized [electron-transfer flavoprotein] + H(+) = 3-(methylsulfanyl)acryloyl-CoA + reduced [electron-transfer flavoprotein]</text>
        <dbReference type="Rhea" id="RHEA:52612"/>
        <dbReference type="Rhea" id="RHEA-COMP:10685"/>
        <dbReference type="Rhea" id="RHEA-COMP:10686"/>
        <dbReference type="ChEBI" id="CHEBI:15378"/>
        <dbReference type="ChEBI" id="CHEBI:57692"/>
        <dbReference type="ChEBI" id="CHEBI:58307"/>
        <dbReference type="ChEBI" id="CHEBI:82815"/>
        <dbReference type="ChEBI" id="CHEBI:84994"/>
        <dbReference type="EC" id="1.3.99.41"/>
    </reaction>
    <physiologicalReaction direction="left-to-right" evidence="6">
        <dbReference type="Rhea" id="RHEA:52613"/>
    </physiologicalReaction>
</comment>
<evidence type="ECO:0000259" key="13">
    <source>
        <dbReference type="Pfam" id="PF02771"/>
    </source>
</evidence>
<feature type="domain" description="Acetyl-CoA dehydrogenase-like C-terminal" evidence="14">
    <location>
        <begin position="468"/>
        <end position="570"/>
    </location>
</feature>
<dbReference type="FunFam" id="2.40.110.10:FF:000031">
    <property type="entry name" value="Acyl-CoA dehydrogenase, putative"/>
    <property type="match status" value="1"/>
</dbReference>
<dbReference type="InterPro" id="IPR025878">
    <property type="entry name" value="Acyl-CoA_dh-like_C_dom"/>
</dbReference>
<feature type="domain" description="Acyl-CoA dehydrogenase/oxidase N-terminal" evidence="13">
    <location>
        <begin position="40"/>
        <end position="156"/>
    </location>
</feature>
<keyword evidence="3 10" id="KW-0285">Flavoprotein</keyword>
<evidence type="ECO:0000259" key="14">
    <source>
        <dbReference type="Pfam" id="PF12806"/>
    </source>
</evidence>
<reference evidence="15" key="1">
    <citation type="journal article" date="2023" name="Int. J. Syst. Evol. Microbiol.">
        <title>Methylocystis iwaonis sp. nov., a type II methane-oxidizing bacterium from surface soil of a rice paddy field in Japan, and emended description of the genus Methylocystis (ex Whittenbury et al. 1970) Bowman et al. 1993.</title>
        <authorList>
            <person name="Kaise H."/>
            <person name="Sawadogo J.B."/>
            <person name="Alam M.S."/>
            <person name="Ueno C."/>
            <person name="Dianou D."/>
            <person name="Shinjo R."/>
            <person name="Asakawa S."/>
        </authorList>
    </citation>
    <scope>NUCLEOTIDE SEQUENCE</scope>
    <source>
        <strain evidence="15">LMG27198</strain>
    </source>
</reference>
<dbReference type="Gene3D" id="2.40.110.10">
    <property type="entry name" value="Butyryl-CoA Dehydrogenase, subunit A, domain 2"/>
    <property type="match status" value="1"/>
</dbReference>
<dbReference type="Pfam" id="PF02771">
    <property type="entry name" value="Acyl-CoA_dh_N"/>
    <property type="match status" value="1"/>
</dbReference>
<evidence type="ECO:0000256" key="3">
    <source>
        <dbReference type="ARBA" id="ARBA00022630"/>
    </source>
</evidence>
<keyword evidence="4 10" id="KW-0274">FAD</keyword>
<dbReference type="InterPro" id="IPR009100">
    <property type="entry name" value="AcylCoA_DH/oxidase_NM_dom_sf"/>
</dbReference>
<name>A0A9W6LS21_9HYPH</name>
<dbReference type="RefSeq" id="WP_281802890.1">
    <property type="nucleotide sequence ID" value="NZ_BSEC01000001.1"/>
</dbReference>
<dbReference type="InterPro" id="IPR046373">
    <property type="entry name" value="Acyl-CoA_Oxase/DH_mid-dom_sf"/>
</dbReference>
<dbReference type="Gene3D" id="1.10.540.10">
    <property type="entry name" value="Acyl-CoA dehydrogenase/oxidase, N-terminal domain"/>
    <property type="match status" value="1"/>
</dbReference>
<evidence type="ECO:0000256" key="5">
    <source>
        <dbReference type="ARBA" id="ARBA00023002"/>
    </source>
</evidence>
<gene>
    <name evidence="15" type="primary">mmgC</name>
    <name evidence="15" type="ORF">LMG27198_22070</name>
</gene>
<dbReference type="GO" id="GO:0050660">
    <property type="term" value="F:flavin adenine dinucleotide binding"/>
    <property type="evidence" value="ECO:0007669"/>
    <property type="project" value="InterPro"/>
</dbReference>
<dbReference type="InterPro" id="IPR009075">
    <property type="entry name" value="AcylCo_DH/oxidase_C"/>
</dbReference>
<comment type="cofactor">
    <cofactor evidence="1 10">
        <name>FAD</name>
        <dbReference type="ChEBI" id="CHEBI:57692"/>
    </cofactor>
</comment>
<dbReference type="Gene3D" id="1.20.140.10">
    <property type="entry name" value="Butyryl-CoA Dehydrogenase, subunit A, domain 3"/>
    <property type="match status" value="1"/>
</dbReference>
<comment type="similarity">
    <text evidence="2 10">Belongs to the acyl-CoA dehydrogenase family.</text>
</comment>
<evidence type="ECO:0000313" key="15">
    <source>
        <dbReference type="EMBL" id="GLI93215.1"/>
    </source>
</evidence>
<dbReference type="EC" id="1.3.99.41" evidence="8"/>
<dbReference type="InterPro" id="IPR013786">
    <property type="entry name" value="AcylCoA_DH/ox_N"/>
</dbReference>
<dbReference type="EMBL" id="BSEC01000001">
    <property type="protein sequence ID" value="GLI93215.1"/>
    <property type="molecule type" value="Genomic_DNA"/>
</dbReference>
<feature type="domain" description="Acyl-CoA dehydrogenase/oxidase C-terminal" evidence="11">
    <location>
        <begin position="280"/>
        <end position="446"/>
    </location>
</feature>
<dbReference type="AlphaFoldDB" id="A0A9W6LS21"/>
<evidence type="ECO:0000256" key="9">
    <source>
        <dbReference type="ARBA" id="ARBA00069043"/>
    </source>
</evidence>
<dbReference type="PANTHER" id="PTHR42803">
    <property type="entry name" value="ACYL-COA DEHYDROGENASE"/>
    <property type="match status" value="1"/>
</dbReference>
<dbReference type="PANTHER" id="PTHR42803:SF1">
    <property type="entry name" value="BROAD-SPECIFICITY LINEAR ACYL-COA DEHYDROGENASE FADE5"/>
    <property type="match status" value="1"/>
</dbReference>
<evidence type="ECO:0000256" key="2">
    <source>
        <dbReference type="ARBA" id="ARBA00009347"/>
    </source>
</evidence>
<dbReference type="SUPFAM" id="SSF47203">
    <property type="entry name" value="Acyl-CoA dehydrogenase C-terminal domain-like"/>
    <property type="match status" value="1"/>
</dbReference>
<evidence type="ECO:0000256" key="8">
    <source>
        <dbReference type="ARBA" id="ARBA00066694"/>
    </source>
</evidence>